<feature type="transmembrane region" description="Helical" evidence="1">
    <location>
        <begin position="222"/>
        <end position="243"/>
    </location>
</feature>
<evidence type="ECO:0000313" key="2">
    <source>
        <dbReference type="EMBL" id="CAJ1508109.1"/>
    </source>
</evidence>
<dbReference type="Gene3D" id="3.10.20.90">
    <property type="entry name" value="Phosphatidylinositol 3-kinase Catalytic Subunit, Chain A, domain 1"/>
    <property type="match status" value="1"/>
</dbReference>
<reference evidence="2 3" key="1">
    <citation type="submission" date="2023-08" db="EMBL/GenBank/DDBJ databases">
        <authorList>
            <person name="Folkvardsen B D."/>
            <person name="Norman A."/>
        </authorList>
    </citation>
    <scope>NUCLEOTIDE SEQUENCE [LARGE SCALE GENOMIC DNA]</scope>
    <source>
        <strain evidence="2 3">Mu0053</strain>
    </source>
</reference>
<protein>
    <submittedName>
        <fullName evidence="2">EsaB/YukD family protein</fullName>
    </submittedName>
</protein>
<gene>
    <name evidence="2" type="ORF">MU0053_003736</name>
</gene>
<feature type="transmembrane region" description="Helical" evidence="1">
    <location>
        <begin position="162"/>
        <end position="183"/>
    </location>
</feature>
<feature type="transmembrane region" description="Helical" evidence="1">
    <location>
        <begin position="112"/>
        <end position="130"/>
    </location>
</feature>
<dbReference type="Pfam" id="PF08817">
    <property type="entry name" value="YukD"/>
    <property type="match status" value="1"/>
</dbReference>
<keyword evidence="3" id="KW-1185">Reference proteome</keyword>
<dbReference type="RefSeq" id="WP_308479096.1">
    <property type="nucleotide sequence ID" value="NZ_OY726397.1"/>
</dbReference>
<dbReference type="EMBL" id="OY726397">
    <property type="protein sequence ID" value="CAJ1508109.1"/>
    <property type="molecule type" value="Genomic_DNA"/>
</dbReference>
<evidence type="ECO:0000313" key="3">
    <source>
        <dbReference type="Proteomes" id="UP001190465"/>
    </source>
</evidence>
<feature type="transmembrane region" description="Helical" evidence="1">
    <location>
        <begin position="136"/>
        <end position="155"/>
    </location>
</feature>
<proteinExistence type="predicted"/>
<feature type="transmembrane region" description="Helical" evidence="1">
    <location>
        <begin position="189"/>
        <end position="210"/>
    </location>
</feature>
<keyword evidence="1" id="KW-1133">Transmembrane helix</keyword>
<organism evidence="2 3">
    <name type="scientific">[Mycobacterium] burgundiense</name>
    <dbReference type="NCBI Taxonomy" id="3064286"/>
    <lineage>
        <taxon>Bacteria</taxon>
        <taxon>Bacillati</taxon>
        <taxon>Actinomycetota</taxon>
        <taxon>Actinomycetes</taxon>
        <taxon>Mycobacteriales</taxon>
        <taxon>Mycobacteriaceae</taxon>
        <taxon>Mycolicibacterium</taxon>
    </lineage>
</organism>
<evidence type="ECO:0000256" key="1">
    <source>
        <dbReference type="SAM" id="Phobius"/>
    </source>
</evidence>
<keyword evidence="1" id="KW-0472">Membrane</keyword>
<dbReference type="Proteomes" id="UP001190465">
    <property type="component" value="Chromosome"/>
</dbReference>
<accession>A0ABM9M0U8</accession>
<name>A0ABM9M0U8_9MYCO</name>
<feature type="transmembrane region" description="Helical" evidence="1">
    <location>
        <begin position="275"/>
        <end position="293"/>
    </location>
</feature>
<keyword evidence="1" id="KW-0812">Transmembrane</keyword>
<dbReference type="InterPro" id="IPR024962">
    <property type="entry name" value="YukD-like"/>
</dbReference>
<sequence length="350" mass="34852">MRVSIRLDDTGFDVTLPDDVAIAELLPAVCDIGVGHGADPWTAPLARHVYVPTLGPLDPSTTLTEAGVADGDLLLVTATPTAPVAARGTDSADVLCATVHAQYRWDSRSTQVAALSAALCATAALGYNLLPGAVVPRLLLTAAAVASAATLAGRWDAGTAPVMHPIAVAAALVGAVLLPATMIDAPAPSAGIAVATVALLVLAAAGRIALLPTGDPVETIRVHGLLVSGTAGAAAFGAALAALGAAGPPGRVFGAVVATVLLTRAAHRQPPASRTVLLVAGITTATAWFITLYPLGPQWTTGIAVAAMGLAVSVPSLARAPGAPAVLGAAERIALVATLPAAWWALELYR</sequence>